<dbReference type="SUPFAM" id="SSF47413">
    <property type="entry name" value="lambda repressor-like DNA-binding domains"/>
    <property type="match status" value="1"/>
</dbReference>
<dbReference type="GO" id="GO:0003677">
    <property type="term" value="F:DNA binding"/>
    <property type="evidence" value="ECO:0007669"/>
    <property type="project" value="InterPro"/>
</dbReference>
<protein>
    <submittedName>
        <fullName evidence="2">Helix-turn-helix transcriptional regulator</fullName>
    </submittedName>
</protein>
<dbReference type="PROSITE" id="PS50943">
    <property type="entry name" value="HTH_CROC1"/>
    <property type="match status" value="1"/>
</dbReference>
<dbReference type="EMBL" id="VDFM01000003">
    <property type="protein sequence ID" value="MQS52136.1"/>
    <property type="molecule type" value="Genomic_DNA"/>
</dbReference>
<reference evidence="2 3" key="1">
    <citation type="journal article" date="2019" name="Syst. Appl. Microbiol.">
        <title>Polyphasic characterization of two novel Lactobacillus spp. isolated from blown salami packages: Description of Lactobacillus halodurans sp. nov. and Lactobacillus salsicarnum sp. nov.</title>
        <authorList>
            <person name="Schuster J.A."/>
            <person name="Klingl A."/>
            <person name="Vogel R.F."/>
            <person name="Ehrmann M.A."/>
        </authorList>
    </citation>
    <scope>NUCLEOTIDE SEQUENCE [LARGE SCALE GENOMIC DNA]</scope>
    <source>
        <strain evidence="2 3">TMW 1.2118</strain>
    </source>
</reference>
<dbReference type="InterPro" id="IPR010982">
    <property type="entry name" value="Lambda_DNA-bd_dom_sf"/>
</dbReference>
<evidence type="ECO:0000259" key="1">
    <source>
        <dbReference type="PROSITE" id="PS50943"/>
    </source>
</evidence>
<evidence type="ECO:0000313" key="2">
    <source>
        <dbReference type="EMBL" id="MQS52136.1"/>
    </source>
</evidence>
<proteinExistence type="predicted"/>
<gene>
    <name evidence="2" type="ORF">FHL02_03775</name>
</gene>
<accession>A0A5P0ZGF5</accession>
<dbReference type="Gene3D" id="1.10.260.40">
    <property type="entry name" value="lambda repressor-like DNA-binding domains"/>
    <property type="match status" value="1"/>
</dbReference>
<feature type="domain" description="HTH cro/C1-type" evidence="1">
    <location>
        <begin position="24"/>
        <end position="78"/>
    </location>
</feature>
<organism evidence="2 3">
    <name type="scientific">Companilactobacillus mishanensis</name>
    <dbReference type="NCBI Taxonomy" id="2486008"/>
    <lineage>
        <taxon>Bacteria</taxon>
        <taxon>Bacillati</taxon>
        <taxon>Bacillota</taxon>
        <taxon>Bacilli</taxon>
        <taxon>Lactobacillales</taxon>
        <taxon>Lactobacillaceae</taxon>
        <taxon>Companilactobacillus</taxon>
    </lineage>
</organism>
<dbReference type="AlphaFoldDB" id="A0A5P0ZGF5"/>
<sequence>MEHLVLYSHGGFTMRTNEEIVNILIKARKDKGISISELARLTDVAKSSISRYENRTRQFPIDQVDNFSKALGLDPEYILGFDDKDKPKELDLSEEMNDDYTLMSWRGKKIPAEELEMIRRILDGGKN</sequence>
<dbReference type="CDD" id="cd00093">
    <property type="entry name" value="HTH_XRE"/>
    <property type="match status" value="1"/>
</dbReference>
<evidence type="ECO:0000313" key="3">
    <source>
        <dbReference type="Proteomes" id="UP000380386"/>
    </source>
</evidence>
<dbReference type="SMART" id="SM00530">
    <property type="entry name" value="HTH_XRE"/>
    <property type="match status" value="1"/>
</dbReference>
<dbReference type="Pfam" id="PF01381">
    <property type="entry name" value="HTH_3"/>
    <property type="match status" value="1"/>
</dbReference>
<dbReference type="InterPro" id="IPR001387">
    <property type="entry name" value="Cro/C1-type_HTH"/>
</dbReference>
<comment type="caution">
    <text evidence="2">The sequence shown here is derived from an EMBL/GenBank/DDBJ whole genome shotgun (WGS) entry which is preliminary data.</text>
</comment>
<dbReference type="Proteomes" id="UP000380386">
    <property type="component" value="Unassembled WGS sequence"/>
</dbReference>
<dbReference type="OrthoDB" id="2475196at2"/>
<name>A0A5P0ZGF5_9LACO</name>